<proteinExistence type="predicted"/>
<dbReference type="NCBIfam" id="TIGR00121">
    <property type="entry name" value="birA_ligase"/>
    <property type="match status" value="1"/>
</dbReference>
<evidence type="ECO:0000256" key="1">
    <source>
        <dbReference type="ARBA" id="ARBA00022598"/>
    </source>
</evidence>
<dbReference type="InterPro" id="IPR045864">
    <property type="entry name" value="aa-tRNA-synth_II/BPL/LPL"/>
</dbReference>
<dbReference type="Proteomes" id="UP000620874">
    <property type="component" value="Unassembled WGS sequence"/>
</dbReference>
<protein>
    <submittedName>
        <fullName evidence="3">Biotin--[acetyl-CoA-carboxylase] ligase</fullName>
        <ecNumber evidence="3">6.3.4.15</ecNumber>
    </submittedName>
</protein>
<dbReference type="CDD" id="cd16442">
    <property type="entry name" value="BPL"/>
    <property type="match status" value="1"/>
</dbReference>
<sequence>MKYPKPIYLQETTSTNSYLAALCDHEPQANLTCVYSAYQTAGRGQRGNTWESEPGANLLFSFVVYPSSLKAEQQFLLSQVTALALADALSAHTDSISIKWPNDIYWRDRKLCGTLIENDWDGAYVSRSISGTGINLNQKRFVSNAPNPVSLTQITGLLYNPATILEQVMERTSWYYGLLEAGCTDEIAQQYKQMLYRKTGFHPYRDCKGRFIARIHDIEPSGRLVLEDEKGTLRKYLFKEVSFEL</sequence>
<dbReference type="PANTHER" id="PTHR12835">
    <property type="entry name" value="BIOTIN PROTEIN LIGASE"/>
    <property type="match status" value="1"/>
</dbReference>
<feature type="domain" description="BPL/LPL catalytic" evidence="2">
    <location>
        <begin position="1"/>
        <end position="180"/>
    </location>
</feature>
<dbReference type="RefSeq" id="WP_191764605.1">
    <property type="nucleotide sequence ID" value="NZ_JACSPP010000043.1"/>
</dbReference>
<keyword evidence="4" id="KW-1185">Reference proteome</keyword>
<accession>A0ABR8YAP7</accession>
<reference evidence="3 4" key="1">
    <citation type="submission" date="2020-08" db="EMBL/GenBank/DDBJ databases">
        <title>A Genomic Blueprint of the Chicken Gut Microbiome.</title>
        <authorList>
            <person name="Gilroy R."/>
            <person name="Ravi A."/>
            <person name="Getino M."/>
            <person name="Pursley I."/>
            <person name="Horton D.L."/>
            <person name="Alikhan N.-F."/>
            <person name="Baker D."/>
            <person name="Gharbi K."/>
            <person name="Hall N."/>
            <person name="Watson M."/>
            <person name="Adriaenssens E.M."/>
            <person name="Foster-Nyarko E."/>
            <person name="Jarju S."/>
            <person name="Secka A."/>
            <person name="Antonio M."/>
            <person name="Oren A."/>
            <person name="Chaudhuri R."/>
            <person name="La Ragione R.M."/>
            <person name="Hildebrand F."/>
            <person name="Pallen M.J."/>
        </authorList>
    </citation>
    <scope>NUCLEOTIDE SEQUENCE [LARGE SCALE GENOMIC DNA]</scope>
    <source>
        <strain evidence="3 4">Sa1CVN1</strain>
    </source>
</reference>
<dbReference type="GO" id="GO:0004077">
    <property type="term" value="F:biotin--[biotin carboxyl-carrier protein] ligase activity"/>
    <property type="evidence" value="ECO:0007669"/>
    <property type="project" value="UniProtKB-EC"/>
</dbReference>
<evidence type="ECO:0000313" key="4">
    <source>
        <dbReference type="Proteomes" id="UP000620874"/>
    </source>
</evidence>
<organism evidence="3 4">
    <name type="scientific">Phocaeicola intestinalis</name>
    <dbReference type="NCBI Taxonomy" id="2762212"/>
    <lineage>
        <taxon>Bacteria</taxon>
        <taxon>Pseudomonadati</taxon>
        <taxon>Bacteroidota</taxon>
        <taxon>Bacteroidia</taxon>
        <taxon>Bacteroidales</taxon>
        <taxon>Bacteroidaceae</taxon>
        <taxon>Phocaeicola</taxon>
    </lineage>
</organism>
<evidence type="ECO:0000259" key="2">
    <source>
        <dbReference type="PROSITE" id="PS51733"/>
    </source>
</evidence>
<dbReference type="Gene3D" id="3.30.930.10">
    <property type="entry name" value="Bira Bifunctional Protein, Domain 2"/>
    <property type="match status" value="1"/>
</dbReference>
<dbReference type="EMBL" id="JACSPP010000043">
    <property type="protein sequence ID" value="MBD8041228.1"/>
    <property type="molecule type" value="Genomic_DNA"/>
</dbReference>
<dbReference type="EC" id="6.3.4.15" evidence="3"/>
<dbReference type="SUPFAM" id="SSF55681">
    <property type="entry name" value="Class II aaRS and biotin synthetases"/>
    <property type="match status" value="1"/>
</dbReference>
<name>A0ABR8YAP7_9BACT</name>
<dbReference type="InterPro" id="IPR004408">
    <property type="entry name" value="Biotin_CoA_COase_ligase"/>
</dbReference>
<gene>
    <name evidence="3" type="ORF">H9625_12430</name>
</gene>
<dbReference type="Pfam" id="PF03099">
    <property type="entry name" value="BPL_LplA_LipB"/>
    <property type="match status" value="1"/>
</dbReference>
<dbReference type="InterPro" id="IPR004143">
    <property type="entry name" value="BPL_LPL_catalytic"/>
</dbReference>
<dbReference type="PROSITE" id="PS51733">
    <property type="entry name" value="BPL_LPL_CATALYTIC"/>
    <property type="match status" value="1"/>
</dbReference>
<evidence type="ECO:0000313" key="3">
    <source>
        <dbReference type="EMBL" id="MBD8041228.1"/>
    </source>
</evidence>
<dbReference type="PANTHER" id="PTHR12835:SF5">
    <property type="entry name" value="BIOTIN--PROTEIN LIGASE"/>
    <property type="match status" value="1"/>
</dbReference>
<keyword evidence="1 3" id="KW-0436">Ligase</keyword>
<comment type="caution">
    <text evidence="3">The sequence shown here is derived from an EMBL/GenBank/DDBJ whole genome shotgun (WGS) entry which is preliminary data.</text>
</comment>